<gene>
    <name evidence="2" type="ORF">KSP40_PGU022309</name>
</gene>
<keyword evidence="3" id="KW-1185">Reference proteome</keyword>
<evidence type="ECO:0000313" key="3">
    <source>
        <dbReference type="Proteomes" id="UP001412067"/>
    </source>
</evidence>
<comment type="caution">
    <text evidence="2">The sequence shown here is derived from an EMBL/GenBank/DDBJ whole genome shotgun (WGS) entry which is preliminary data.</text>
</comment>
<organism evidence="2 3">
    <name type="scientific">Platanthera guangdongensis</name>
    <dbReference type="NCBI Taxonomy" id="2320717"/>
    <lineage>
        <taxon>Eukaryota</taxon>
        <taxon>Viridiplantae</taxon>
        <taxon>Streptophyta</taxon>
        <taxon>Embryophyta</taxon>
        <taxon>Tracheophyta</taxon>
        <taxon>Spermatophyta</taxon>
        <taxon>Magnoliopsida</taxon>
        <taxon>Liliopsida</taxon>
        <taxon>Asparagales</taxon>
        <taxon>Orchidaceae</taxon>
        <taxon>Orchidoideae</taxon>
        <taxon>Orchideae</taxon>
        <taxon>Orchidinae</taxon>
        <taxon>Platanthera</taxon>
    </lineage>
</organism>
<evidence type="ECO:0000256" key="1">
    <source>
        <dbReference type="SAM" id="MobiDB-lite"/>
    </source>
</evidence>
<dbReference type="EMBL" id="JBBWWR010000012">
    <property type="protein sequence ID" value="KAK8959231.1"/>
    <property type="molecule type" value="Genomic_DNA"/>
</dbReference>
<feature type="region of interest" description="Disordered" evidence="1">
    <location>
        <begin position="77"/>
        <end position="96"/>
    </location>
</feature>
<evidence type="ECO:0000313" key="2">
    <source>
        <dbReference type="EMBL" id="KAK8959231.1"/>
    </source>
</evidence>
<name>A0ABR2M5J2_9ASPA</name>
<dbReference type="Proteomes" id="UP001412067">
    <property type="component" value="Unassembled WGS sequence"/>
</dbReference>
<reference evidence="2 3" key="1">
    <citation type="journal article" date="2022" name="Nat. Plants">
        <title>Genomes of leafy and leafless Platanthera orchids illuminate the evolution of mycoheterotrophy.</title>
        <authorList>
            <person name="Li M.H."/>
            <person name="Liu K.W."/>
            <person name="Li Z."/>
            <person name="Lu H.C."/>
            <person name="Ye Q.L."/>
            <person name="Zhang D."/>
            <person name="Wang J.Y."/>
            <person name="Li Y.F."/>
            <person name="Zhong Z.M."/>
            <person name="Liu X."/>
            <person name="Yu X."/>
            <person name="Liu D.K."/>
            <person name="Tu X.D."/>
            <person name="Liu B."/>
            <person name="Hao Y."/>
            <person name="Liao X.Y."/>
            <person name="Jiang Y.T."/>
            <person name="Sun W.H."/>
            <person name="Chen J."/>
            <person name="Chen Y.Q."/>
            <person name="Ai Y."/>
            <person name="Zhai J.W."/>
            <person name="Wu S.S."/>
            <person name="Zhou Z."/>
            <person name="Hsiao Y.Y."/>
            <person name="Wu W.L."/>
            <person name="Chen Y.Y."/>
            <person name="Lin Y.F."/>
            <person name="Hsu J.L."/>
            <person name="Li C.Y."/>
            <person name="Wang Z.W."/>
            <person name="Zhao X."/>
            <person name="Zhong W.Y."/>
            <person name="Ma X.K."/>
            <person name="Ma L."/>
            <person name="Huang J."/>
            <person name="Chen G.Z."/>
            <person name="Huang M.Z."/>
            <person name="Huang L."/>
            <person name="Peng D.H."/>
            <person name="Luo Y.B."/>
            <person name="Zou S.Q."/>
            <person name="Chen S.P."/>
            <person name="Lan S."/>
            <person name="Tsai W.C."/>
            <person name="Van de Peer Y."/>
            <person name="Liu Z.J."/>
        </authorList>
    </citation>
    <scope>NUCLEOTIDE SEQUENCE [LARGE SCALE GENOMIC DNA]</scope>
    <source>
        <strain evidence="2">Lor288</strain>
    </source>
</reference>
<protein>
    <submittedName>
        <fullName evidence="2">Uncharacterized protein</fullName>
    </submittedName>
</protein>
<accession>A0ABR2M5J2</accession>
<sequence length="96" mass="10923">MRYNLRRLHRRKLPWIPSSSSSSSIKTPVNKVVPAPPKLSEIFRGKKYNEVSRARFESSKHPLAKMQVWSSHLPPPIPTLRFHAPDPSATAEPNEA</sequence>
<proteinExistence type="predicted"/>